<evidence type="ECO:0000313" key="6">
    <source>
        <dbReference type="Proteomes" id="UP001149079"/>
    </source>
</evidence>
<comment type="caution">
    <text evidence="3">The sequence shown here is derived from an EMBL/GenBank/DDBJ whole genome shotgun (WGS) entry which is preliminary data.</text>
</comment>
<keyword evidence="6" id="KW-1185">Reference proteome</keyword>
<evidence type="ECO:0000313" key="3">
    <source>
        <dbReference type="EMBL" id="KAJ5131582.1"/>
    </source>
</evidence>
<dbReference type="EMBL" id="JAPQKL010000005">
    <property type="protein sequence ID" value="KAJ5131582.1"/>
    <property type="molecule type" value="Genomic_DNA"/>
</dbReference>
<accession>A0A9W9L2D2</accession>
<reference evidence="3" key="2">
    <citation type="journal article" date="2023" name="IMA Fungus">
        <title>Comparative genomic study of the Penicillium genus elucidates a diverse pangenome and 15 lateral gene transfer events.</title>
        <authorList>
            <person name="Petersen C."/>
            <person name="Sorensen T."/>
            <person name="Nielsen M.R."/>
            <person name="Sondergaard T.E."/>
            <person name="Sorensen J.L."/>
            <person name="Fitzpatrick D.A."/>
            <person name="Frisvad J.C."/>
            <person name="Nielsen K.L."/>
        </authorList>
    </citation>
    <scope>NUCLEOTIDE SEQUENCE</scope>
    <source>
        <strain evidence="3">IBT 22155</strain>
    </source>
</reference>
<evidence type="ECO:0000313" key="2">
    <source>
        <dbReference type="EMBL" id="KAJ5129195.1"/>
    </source>
</evidence>
<dbReference type="RefSeq" id="XP_056522856.1">
    <property type="nucleotide sequence ID" value="XM_056663799.1"/>
</dbReference>
<reference evidence="3" key="1">
    <citation type="submission" date="2022-11" db="EMBL/GenBank/DDBJ databases">
        <authorList>
            <person name="Petersen C."/>
        </authorList>
    </citation>
    <scope>NUCLEOTIDE SEQUENCE</scope>
    <source>
        <strain evidence="3">IBT 22155</strain>
    </source>
</reference>
<organism evidence="3 6">
    <name type="scientific">Penicillium bovifimosum</name>
    <dbReference type="NCBI Taxonomy" id="126998"/>
    <lineage>
        <taxon>Eukaryota</taxon>
        <taxon>Fungi</taxon>
        <taxon>Dikarya</taxon>
        <taxon>Ascomycota</taxon>
        <taxon>Pezizomycotina</taxon>
        <taxon>Eurotiomycetes</taxon>
        <taxon>Eurotiomycetidae</taxon>
        <taxon>Eurotiales</taxon>
        <taxon>Aspergillaceae</taxon>
        <taxon>Penicillium</taxon>
    </lineage>
</organism>
<name>A0A9W9L2D2_9EURO</name>
<evidence type="ECO:0000256" key="1">
    <source>
        <dbReference type="SAM" id="Coils"/>
    </source>
</evidence>
<dbReference type="EMBL" id="JAPQKL010000003">
    <property type="protein sequence ID" value="KAJ5138207.1"/>
    <property type="molecule type" value="Genomic_DNA"/>
</dbReference>
<gene>
    <name evidence="4" type="ORF">N7515_003055</name>
    <name evidence="5" type="ORF">N7515_004266</name>
    <name evidence="2" type="ORF">N7515_005234</name>
    <name evidence="3" type="ORF">N7515_007621</name>
</gene>
<keyword evidence="1" id="KW-0175">Coiled coil</keyword>
<feature type="coiled-coil region" evidence="1">
    <location>
        <begin position="77"/>
        <end position="139"/>
    </location>
</feature>
<sequence length="140" mass="16498">MSSSLSVGHRKLHQLIEDEGFESVTPCRRCVSLNKTCIRSDRSLRCNNCVRGGGKIKCEMPESTFSDAEWRRLIKFQNSLESEEEELLAKVLRLRKQRRLLQKRAGDFIARKYEEISELEELERREAEERERLEKERAVV</sequence>
<dbReference type="Proteomes" id="UP001149079">
    <property type="component" value="Unassembled WGS sequence"/>
</dbReference>
<dbReference type="EMBL" id="JAPQKL010000003">
    <property type="protein sequence ID" value="KAJ5139418.1"/>
    <property type="molecule type" value="Genomic_DNA"/>
</dbReference>
<evidence type="ECO:0000313" key="5">
    <source>
        <dbReference type="EMBL" id="KAJ5139418.1"/>
    </source>
</evidence>
<dbReference type="EMBL" id="JAPQKL010000005">
    <property type="protein sequence ID" value="KAJ5129195.1"/>
    <property type="molecule type" value="Genomic_DNA"/>
</dbReference>
<dbReference type="OrthoDB" id="4374742at2759"/>
<evidence type="ECO:0000313" key="4">
    <source>
        <dbReference type="EMBL" id="KAJ5138207.1"/>
    </source>
</evidence>
<proteinExistence type="predicted"/>
<dbReference type="AlphaFoldDB" id="A0A9W9L2D2"/>
<protein>
    <submittedName>
        <fullName evidence="3">Uncharacterized protein</fullName>
    </submittedName>
</protein>
<dbReference type="GeneID" id="81402969"/>